<organism evidence="5 6">
    <name type="scientific">Vitis vinifera</name>
    <name type="common">Grape</name>
    <dbReference type="NCBI Taxonomy" id="29760"/>
    <lineage>
        <taxon>Eukaryota</taxon>
        <taxon>Viridiplantae</taxon>
        <taxon>Streptophyta</taxon>
        <taxon>Embryophyta</taxon>
        <taxon>Tracheophyta</taxon>
        <taxon>Spermatophyta</taxon>
        <taxon>Magnoliopsida</taxon>
        <taxon>eudicotyledons</taxon>
        <taxon>Gunneridae</taxon>
        <taxon>Pentapetalae</taxon>
        <taxon>rosids</taxon>
        <taxon>Vitales</taxon>
        <taxon>Vitaceae</taxon>
        <taxon>Viteae</taxon>
        <taxon>Vitis</taxon>
    </lineage>
</organism>
<keyword evidence="2" id="KW-0472">Membrane</keyword>
<evidence type="ECO:0000259" key="4">
    <source>
        <dbReference type="Pfam" id="PF22936"/>
    </source>
</evidence>
<evidence type="ECO:0000313" key="5">
    <source>
        <dbReference type="EMBL" id="RVW92730.1"/>
    </source>
</evidence>
<evidence type="ECO:0000259" key="3">
    <source>
        <dbReference type="Pfam" id="PF14244"/>
    </source>
</evidence>
<dbReference type="PANTHER" id="PTHR37610:SF81">
    <property type="entry name" value="RETROTRANSPOSON COPIA-LIKE N-TERMINAL DOMAIN-CONTAINING PROTEIN"/>
    <property type="match status" value="1"/>
</dbReference>
<dbReference type="InterPro" id="IPR054722">
    <property type="entry name" value="PolX-like_BBD"/>
</dbReference>
<dbReference type="InterPro" id="IPR029472">
    <property type="entry name" value="Copia-like_N"/>
</dbReference>
<feature type="domain" description="Retrovirus-related Pol polyprotein from transposon TNT 1-94-like beta-barrel" evidence="4">
    <location>
        <begin position="369"/>
        <end position="437"/>
    </location>
</feature>
<name>A0A438I7P6_VITVI</name>
<sequence>MVNETNVAPYPPSTTAESSVPPEIATSEEVLIVTDVSPLVTEEEVTTPQSSFPPEDMVAVVKWEKKVPQNLVCFKEESNRQAPNQHRSKKTDAFHSVDSPGLVLVSQPLTRDNYASWSRAMLIAWSVKNKLGFVDGSIVKPKGIDLDFLHSWTRNNKIVIAWILNSVSKEISASVIFGDSTREIWLNLKDPLQQRNGLRIFQLRLELMNLVQDQNSISVYFTKLKTIWEELSNYRPVCTCGGVKNLSSHYQMEYIMSFLMRLNDSFAQVRGQLLLIDPLPSINKVFSLISQEEHQKKIGSHINAGSDSAGTMAFAVKTDNSKASKGYKEHKKDRPFCTHCNFHDHPIDKYSSVQPNNDHQDAPIASYSTGATRHICSSATAFVSLRPTHNFTVTLPNHIQIPVSFCGDITLSSMLTLKDVLFVPQFKFNLISVSALTYVSSLEPSPISQSVVSAPSTLNIPPPASSGLSPSPDSAFNNIAPELSDLDLHVLVASPAKVLLRRSTRVSKPPSCLRDFHCNLLSHKDFLLALLPILYPNTCLMVLYQLLTRTLF</sequence>
<keyword evidence="2" id="KW-1133">Transmembrane helix</keyword>
<proteinExistence type="predicted"/>
<accession>A0A438I7P6</accession>
<feature type="transmembrane region" description="Helical" evidence="2">
    <location>
        <begin position="526"/>
        <end position="547"/>
    </location>
</feature>
<dbReference type="Pfam" id="PF22936">
    <property type="entry name" value="Pol_BBD"/>
    <property type="match status" value="1"/>
</dbReference>
<keyword evidence="2" id="KW-0812">Transmembrane</keyword>
<dbReference type="PANTHER" id="PTHR37610">
    <property type="entry name" value="CCHC-TYPE DOMAIN-CONTAINING PROTEIN"/>
    <property type="match status" value="1"/>
</dbReference>
<gene>
    <name evidence="5" type="ORF">CK203_042571</name>
</gene>
<comment type="caution">
    <text evidence="5">The sequence shown here is derived from an EMBL/GenBank/DDBJ whole genome shotgun (WGS) entry which is preliminary data.</text>
</comment>
<evidence type="ECO:0000256" key="1">
    <source>
        <dbReference type="SAM" id="MobiDB-lite"/>
    </source>
</evidence>
<dbReference type="EMBL" id="QGNW01000134">
    <property type="protein sequence ID" value="RVW92730.1"/>
    <property type="molecule type" value="Genomic_DNA"/>
</dbReference>
<dbReference type="AlphaFoldDB" id="A0A438I7P6"/>
<feature type="region of interest" description="Disordered" evidence="1">
    <location>
        <begin position="1"/>
        <end position="22"/>
    </location>
</feature>
<evidence type="ECO:0000313" key="6">
    <source>
        <dbReference type="Proteomes" id="UP000288805"/>
    </source>
</evidence>
<dbReference type="Pfam" id="PF14244">
    <property type="entry name" value="Retrotran_gag_3"/>
    <property type="match status" value="1"/>
</dbReference>
<dbReference type="Proteomes" id="UP000288805">
    <property type="component" value="Unassembled WGS sequence"/>
</dbReference>
<feature type="domain" description="Retrotransposon Copia-like N-terminal" evidence="3">
    <location>
        <begin position="95"/>
        <end position="142"/>
    </location>
</feature>
<evidence type="ECO:0000256" key="2">
    <source>
        <dbReference type="SAM" id="Phobius"/>
    </source>
</evidence>
<reference evidence="5 6" key="1">
    <citation type="journal article" date="2018" name="PLoS Genet.">
        <title>Population sequencing reveals clonal diversity and ancestral inbreeding in the grapevine cultivar Chardonnay.</title>
        <authorList>
            <person name="Roach M.J."/>
            <person name="Johnson D.L."/>
            <person name="Bohlmann J."/>
            <person name="van Vuuren H.J."/>
            <person name="Jones S.J."/>
            <person name="Pretorius I.S."/>
            <person name="Schmidt S.A."/>
            <person name="Borneman A.R."/>
        </authorList>
    </citation>
    <scope>NUCLEOTIDE SEQUENCE [LARGE SCALE GENOMIC DNA]</scope>
    <source>
        <strain evidence="6">cv. Chardonnay</strain>
        <tissue evidence="5">Leaf</tissue>
    </source>
</reference>
<protein>
    <submittedName>
        <fullName evidence="5">Uncharacterized protein</fullName>
    </submittedName>
</protein>